<evidence type="ECO:0000313" key="3">
    <source>
        <dbReference type="Proteomes" id="UP000250572"/>
    </source>
</evidence>
<feature type="region of interest" description="Disordered" evidence="1">
    <location>
        <begin position="349"/>
        <end position="368"/>
    </location>
</feature>
<protein>
    <submittedName>
        <fullName evidence="2">Uncharacterized protein</fullName>
    </submittedName>
</protein>
<evidence type="ECO:0000313" key="2">
    <source>
        <dbReference type="EMBL" id="PWA20059.1"/>
    </source>
</evidence>
<feature type="compositionally biased region" description="Basic residues" evidence="1">
    <location>
        <begin position="616"/>
        <end position="630"/>
    </location>
</feature>
<feature type="compositionally biased region" description="Polar residues" evidence="1">
    <location>
        <begin position="353"/>
        <end position="362"/>
    </location>
</feature>
<name>A0A315V9L3_GAMAF</name>
<feature type="region of interest" description="Disordered" evidence="1">
    <location>
        <begin position="505"/>
        <end position="630"/>
    </location>
</feature>
<dbReference type="AlphaFoldDB" id="A0A315V9L3"/>
<keyword evidence="3" id="KW-1185">Reference proteome</keyword>
<feature type="compositionally biased region" description="Polar residues" evidence="1">
    <location>
        <begin position="417"/>
        <end position="432"/>
    </location>
</feature>
<evidence type="ECO:0000256" key="1">
    <source>
        <dbReference type="SAM" id="MobiDB-lite"/>
    </source>
</evidence>
<sequence>MFLHSSLHCQPSTVSVLTDNILTNDQICEWIASMVSEFRYAREHGVFTSRTSEQHDSETSTSPPTLVVTPPQASTSDKDNEQKQSSNLTVSQLGSVTVGQSPEEDGLRTTTKSSSEKKEHSQILLEDSSTYERKDEQNVHSLYSVENADESEHHLCIERDHGEQTNHFYEEFSDESDEESEIEFEVVPVMMSDLNPEPVEEEPASGNVMQHDCDHENQIHQHGVSARKRCAPTPVPASAFSQIAIFDTPDDQEQAIRCGQVSFVALPCGSPESTSGQGEDSCATEDSCSYSSGPECNYMTVSKELYKSISSAQKKTGHCVPENKENVQMPPDDGIIDNLTLDVEDNHCESEMKNQSQTSENSKQNDESVVIILSDSDEEGREKYCIAKMALSATSADCGRGSSRQERNTGTPEVATLDNNQKSSRSRVSWQQSDKDPIREVISVEADDSNDFSNAGVNVLVPEWKKQRTASSHPRRLSEADVTKNACIIDRMIVIESKSGKPATLVRVPRDPRQGPHESMAMAKSSFTERDRIRKQPDKPASIPTRTHVEAHKNSCRRIMHASPSSSSDNPSAMDHPFSPAMFPSSPAPVQSMQVTSHARRKVFSTWKDQHVPLRREKKHKRANTLRHPR</sequence>
<dbReference type="EMBL" id="NHOQ01002007">
    <property type="protein sequence ID" value="PWA20059.1"/>
    <property type="molecule type" value="Genomic_DNA"/>
</dbReference>
<feature type="compositionally biased region" description="Low complexity" evidence="1">
    <location>
        <begin position="561"/>
        <end position="589"/>
    </location>
</feature>
<feature type="compositionally biased region" description="Low complexity" evidence="1">
    <location>
        <begin position="59"/>
        <end position="71"/>
    </location>
</feature>
<accession>A0A315V9L3</accession>
<feature type="region of interest" description="Disordered" evidence="1">
    <location>
        <begin position="396"/>
        <end position="436"/>
    </location>
</feature>
<feature type="compositionally biased region" description="Polar residues" evidence="1">
    <location>
        <begin position="83"/>
        <end position="100"/>
    </location>
</feature>
<gene>
    <name evidence="2" type="ORF">CCH79_00016115</name>
</gene>
<proteinExistence type="predicted"/>
<dbReference type="Proteomes" id="UP000250572">
    <property type="component" value="Unassembled WGS sequence"/>
</dbReference>
<organism evidence="2 3">
    <name type="scientific">Gambusia affinis</name>
    <name type="common">Western mosquitofish</name>
    <name type="synonym">Heterandria affinis</name>
    <dbReference type="NCBI Taxonomy" id="33528"/>
    <lineage>
        <taxon>Eukaryota</taxon>
        <taxon>Metazoa</taxon>
        <taxon>Chordata</taxon>
        <taxon>Craniata</taxon>
        <taxon>Vertebrata</taxon>
        <taxon>Euteleostomi</taxon>
        <taxon>Actinopterygii</taxon>
        <taxon>Neopterygii</taxon>
        <taxon>Teleostei</taxon>
        <taxon>Neoteleostei</taxon>
        <taxon>Acanthomorphata</taxon>
        <taxon>Ovalentaria</taxon>
        <taxon>Atherinomorphae</taxon>
        <taxon>Cyprinodontiformes</taxon>
        <taxon>Poeciliidae</taxon>
        <taxon>Poeciliinae</taxon>
        <taxon>Gambusia</taxon>
    </lineage>
</organism>
<feature type="region of interest" description="Disordered" evidence="1">
    <location>
        <begin position="48"/>
        <end position="137"/>
    </location>
</feature>
<comment type="caution">
    <text evidence="2">The sequence shown here is derived from an EMBL/GenBank/DDBJ whole genome shotgun (WGS) entry which is preliminary data.</text>
</comment>
<feature type="compositionally biased region" description="Basic and acidic residues" evidence="1">
    <location>
        <begin position="527"/>
        <end position="538"/>
    </location>
</feature>
<reference evidence="2 3" key="1">
    <citation type="journal article" date="2018" name="G3 (Bethesda)">
        <title>A High-Quality Reference Genome for the Invasive Mosquitofish Gambusia affinis Using a Chicago Library.</title>
        <authorList>
            <person name="Hoffberg S.L."/>
            <person name="Troendle N.J."/>
            <person name="Glenn T.C."/>
            <person name="Mahmud O."/>
            <person name="Louha S."/>
            <person name="Chalopin D."/>
            <person name="Bennetzen J.L."/>
            <person name="Mauricio R."/>
        </authorList>
    </citation>
    <scope>NUCLEOTIDE SEQUENCE [LARGE SCALE GENOMIC DNA]</scope>
    <source>
        <strain evidence="2">NE01/NJP1002.9</strain>
        <tissue evidence="2">Muscle</tissue>
    </source>
</reference>